<evidence type="ECO:0000256" key="1">
    <source>
        <dbReference type="SAM" id="MobiDB-lite"/>
    </source>
</evidence>
<feature type="compositionally biased region" description="Basic and acidic residues" evidence="1">
    <location>
        <begin position="41"/>
        <end position="52"/>
    </location>
</feature>
<reference evidence="2" key="1">
    <citation type="submission" date="2020-02" db="EMBL/GenBank/DDBJ databases">
        <authorList>
            <person name="Meier V. D."/>
        </authorList>
    </citation>
    <scope>NUCLEOTIDE SEQUENCE</scope>
    <source>
        <strain evidence="2">AVDCRST_MAG73</strain>
    </source>
</reference>
<sequence length="193" mass="22161">LPRHYPHRAGSLHRLLPERHQERRLPRLREDPPRQRARLQHPPDRPDRPQDHPRHRLALRRRQLRRPRGRGVRPRQGDPGPRPRRRVRDLALPPPGAGAGADGPGGRRFRRGRPPPQLRQHRQLPRPLQRLLGPLDGDRRPRRPDPGHRREGPGDLRGRRWGPARDHRRVARLADRRAAGPARGSGAGAGAVV</sequence>
<feature type="compositionally biased region" description="Basic residues" evidence="1">
    <location>
        <begin position="53"/>
        <end position="73"/>
    </location>
</feature>
<organism evidence="2">
    <name type="scientific">uncultured Thermomicrobiales bacterium</name>
    <dbReference type="NCBI Taxonomy" id="1645740"/>
    <lineage>
        <taxon>Bacteria</taxon>
        <taxon>Pseudomonadati</taxon>
        <taxon>Thermomicrobiota</taxon>
        <taxon>Thermomicrobia</taxon>
        <taxon>Thermomicrobiales</taxon>
        <taxon>environmental samples</taxon>
    </lineage>
</organism>
<gene>
    <name evidence="2" type="ORF">AVDCRST_MAG73-1232</name>
</gene>
<feature type="compositionally biased region" description="Low complexity" evidence="1">
    <location>
        <begin position="125"/>
        <end position="135"/>
    </location>
</feature>
<feature type="region of interest" description="Disordered" evidence="1">
    <location>
        <begin position="1"/>
        <end position="193"/>
    </location>
</feature>
<feature type="compositionally biased region" description="Basic residues" evidence="1">
    <location>
        <begin position="107"/>
        <end position="124"/>
    </location>
</feature>
<accession>A0A6J4TXI6</accession>
<dbReference type="AlphaFoldDB" id="A0A6J4TXI6"/>
<feature type="compositionally biased region" description="Basic residues" evidence="1">
    <location>
        <begin position="159"/>
        <end position="171"/>
    </location>
</feature>
<dbReference type="GO" id="GO:0047789">
    <property type="term" value="F:creatininase activity"/>
    <property type="evidence" value="ECO:0007669"/>
    <property type="project" value="UniProtKB-EC"/>
</dbReference>
<feature type="compositionally biased region" description="Basic residues" evidence="1">
    <location>
        <begin position="1"/>
        <end position="11"/>
    </location>
</feature>
<proteinExistence type="predicted"/>
<dbReference type="EMBL" id="CADCWE010000078">
    <property type="protein sequence ID" value="CAA9534292.1"/>
    <property type="molecule type" value="Genomic_DNA"/>
</dbReference>
<dbReference type="EC" id="3.5.2.10" evidence="2"/>
<feature type="compositionally biased region" description="Gly residues" evidence="1">
    <location>
        <begin position="97"/>
        <end position="106"/>
    </location>
</feature>
<name>A0A6J4TXI6_9BACT</name>
<feature type="compositionally biased region" description="Gly residues" evidence="1">
    <location>
        <begin position="183"/>
        <end position="193"/>
    </location>
</feature>
<protein>
    <submittedName>
        <fullName evidence="2">Creatinine amidohydrolase</fullName>
        <ecNumber evidence="2">3.5.2.10</ecNumber>
    </submittedName>
</protein>
<feature type="non-terminal residue" evidence="2">
    <location>
        <position position="1"/>
    </location>
</feature>
<feature type="compositionally biased region" description="Basic and acidic residues" evidence="1">
    <location>
        <begin position="15"/>
        <end position="34"/>
    </location>
</feature>
<keyword evidence="2" id="KW-0378">Hydrolase</keyword>
<evidence type="ECO:0000313" key="2">
    <source>
        <dbReference type="EMBL" id="CAA9534292.1"/>
    </source>
</evidence>
<feature type="compositionally biased region" description="Basic and acidic residues" evidence="1">
    <location>
        <begin position="136"/>
        <end position="158"/>
    </location>
</feature>
<feature type="non-terminal residue" evidence="2">
    <location>
        <position position="193"/>
    </location>
</feature>